<reference evidence="3 4" key="1">
    <citation type="submission" date="2019-06" db="EMBL/GenBank/DDBJ databases">
        <title>A novel bacterium of genus Marinomonas, isolated from coastal sand.</title>
        <authorList>
            <person name="Huang H."/>
            <person name="Mo K."/>
            <person name="Hu Y."/>
        </authorList>
    </citation>
    <scope>NUCLEOTIDE SEQUENCE [LARGE SCALE GENOMIC DNA]</scope>
    <source>
        <strain evidence="3 4">HB171799</strain>
    </source>
</reference>
<dbReference type="GO" id="GO:0071949">
    <property type="term" value="F:FAD binding"/>
    <property type="evidence" value="ECO:0007669"/>
    <property type="project" value="TreeGrafter"/>
</dbReference>
<dbReference type="InterPro" id="IPR015904">
    <property type="entry name" value="Sulphide_quinone_reductase"/>
</dbReference>
<organism evidence="3 4">
    <name type="scientific">Maribrevibacterium harenarium</name>
    <dbReference type="NCBI Taxonomy" id="2589817"/>
    <lineage>
        <taxon>Bacteria</taxon>
        <taxon>Pseudomonadati</taxon>
        <taxon>Pseudomonadota</taxon>
        <taxon>Gammaproteobacteria</taxon>
        <taxon>Oceanospirillales</taxon>
        <taxon>Oceanospirillaceae</taxon>
        <taxon>Maribrevibacterium</taxon>
    </lineage>
</organism>
<proteinExistence type="predicted"/>
<accession>A0A501WPF8</accession>
<dbReference type="PANTHER" id="PTHR10632:SF2">
    <property type="entry name" value="SULFIDE:QUINONE OXIDOREDUCTASE, MITOCHONDRIAL"/>
    <property type="match status" value="1"/>
</dbReference>
<evidence type="ECO:0000259" key="2">
    <source>
        <dbReference type="Pfam" id="PF07992"/>
    </source>
</evidence>
<evidence type="ECO:0000313" key="3">
    <source>
        <dbReference type="EMBL" id="TPE49177.1"/>
    </source>
</evidence>
<gene>
    <name evidence="3" type="ORF">FJM67_12290</name>
</gene>
<dbReference type="InterPro" id="IPR036188">
    <property type="entry name" value="FAD/NAD-bd_sf"/>
</dbReference>
<dbReference type="Pfam" id="PF07992">
    <property type="entry name" value="Pyr_redox_2"/>
    <property type="match status" value="1"/>
</dbReference>
<dbReference type="Proteomes" id="UP000315901">
    <property type="component" value="Unassembled WGS sequence"/>
</dbReference>
<dbReference type="AlphaFoldDB" id="A0A501WPF8"/>
<feature type="domain" description="FAD/NAD(P)-binding" evidence="2">
    <location>
        <begin position="49"/>
        <end position="165"/>
    </location>
</feature>
<dbReference type="SUPFAM" id="SSF51905">
    <property type="entry name" value="FAD/NAD(P)-binding domain"/>
    <property type="match status" value="2"/>
</dbReference>
<comment type="caution">
    <text evidence="3">The sequence shown here is derived from an EMBL/GenBank/DDBJ whole genome shotgun (WGS) entry which is preliminary data.</text>
</comment>
<evidence type="ECO:0000256" key="1">
    <source>
        <dbReference type="SAM" id="Phobius"/>
    </source>
</evidence>
<keyword evidence="4" id="KW-1185">Reference proteome</keyword>
<protein>
    <submittedName>
        <fullName evidence="3">NAD(P)/FAD-dependent oxidoreductase</fullName>
    </submittedName>
</protein>
<dbReference type="OrthoDB" id="9802771at2"/>
<feature type="transmembrane region" description="Helical" evidence="1">
    <location>
        <begin position="21"/>
        <end position="39"/>
    </location>
</feature>
<name>A0A501WPF8_9GAMM</name>
<dbReference type="GO" id="GO:0070224">
    <property type="term" value="F:sulfide:quinone oxidoreductase activity"/>
    <property type="evidence" value="ECO:0007669"/>
    <property type="project" value="TreeGrafter"/>
</dbReference>
<dbReference type="InterPro" id="IPR023753">
    <property type="entry name" value="FAD/NAD-binding_dom"/>
</dbReference>
<dbReference type="EMBL" id="VFRR01000026">
    <property type="protein sequence ID" value="TPE49177.1"/>
    <property type="molecule type" value="Genomic_DNA"/>
</dbReference>
<dbReference type="PANTHER" id="PTHR10632">
    <property type="entry name" value="SULFIDE:QUINONE OXIDOREDUCTASE"/>
    <property type="match status" value="1"/>
</dbReference>
<keyword evidence="1" id="KW-0812">Transmembrane</keyword>
<sequence length="449" mass="49417">MTRGIANIDREAIMPITRRNLIKTGVGLGALGAVGLGYWELSKVDSKARIVIVGGGAAGTGLANQLYHFLDGISITVIDPRPYHWYQPGQTLLLAGSYQDRDDVISANKTYLDSRTRWLQDSVVEYRPQQNQVVTAGGQTIAYDYLVVGAGLELRYDMIEGMDTKLIGKDGIHSIYFSPEAGIASHKAALDFANSKGGKAVFTRPQGAMKCAGAPMKATNLVEYFVRETGHRDDFQFDYFTSEGHLFAVKVFNNKLEEIWQQRGINDHRQHTLTAIDSAAKTATFASANGTTTTEWDFIHVVPPMSPVKSVRESELADNNTFKGYLEVDQYTMQHKRFANVFGIGDNVGTPIGKTAASAKSQIPVVASNITALVTGKEPTAKWGGYTSCPMILDVGHAMLWEFDYTIEPMTALPFQVVDPLAESKLAWVMEKSMIRPVYDLMLHGYTPI</sequence>
<evidence type="ECO:0000313" key="4">
    <source>
        <dbReference type="Proteomes" id="UP000315901"/>
    </source>
</evidence>
<dbReference type="Gene3D" id="3.50.50.60">
    <property type="entry name" value="FAD/NAD(P)-binding domain"/>
    <property type="match status" value="2"/>
</dbReference>
<dbReference type="GO" id="GO:0070221">
    <property type="term" value="P:sulfide oxidation, using sulfide:quinone oxidoreductase"/>
    <property type="evidence" value="ECO:0007669"/>
    <property type="project" value="TreeGrafter"/>
</dbReference>
<keyword evidence="1" id="KW-1133">Transmembrane helix</keyword>
<keyword evidence="1" id="KW-0472">Membrane</keyword>